<sequence length="434" mass="48237">MTDSLAPEPNTNDTLTEIANKQKDTALMFSKDLYLWYSQIPSTFNARSYSDLAGLMKGIRQYSKESGFSNPVDRWSFAIKKEEWAQISSGGSGNFGLNVSFNEEKDLRVKAVDVSSPAGKAGIRRGWQIIAINGNSNISTDNADFIANNVLNSPTASFTFLKPDGTTTNIRLATTSTQDHSVYLDTVYNYGGKKIGYFVFNSFLGDTVKIYEQFLQTFNRFANAKISDLIVDLRYNGGGYVSVQQKLANYLAPNSANGGLMMKQTFNDKFPDYNTTDYFEKIGTLNLPRIIFIVSNSTASASELLINNLKPYMEVKLVGPSNTYGKPVGYFPIEVGDWDIFPISFRSTNKNGDGNFFNGLAVNSQVKDDLNKDWGDLEEACLARSIRYLTTGSFTSRIASREEDNSYVEQPKVKAGNEVLERSSFKGLIDPRGM</sequence>
<dbReference type="PANTHER" id="PTHR32060">
    <property type="entry name" value="TAIL-SPECIFIC PROTEASE"/>
    <property type="match status" value="1"/>
</dbReference>
<dbReference type="CDD" id="cd07561">
    <property type="entry name" value="Peptidase_S41_CPP_like"/>
    <property type="match status" value="1"/>
</dbReference>
<gene>
    <name evidence="2" type="ORF">OCK74_07305</name>
</gene>
<name>A0A9X3BH42_9BACT</name>
<organism evidence="2 3">
    <name type="scientific">Paraflavisolibacter caeni</name>
    <dbReference type="NCBI Taxonomy" id="2982496"/>
    <lineage>
        <taxon>Bacteria</taxon>
        <taxon>Pseudomonadati</taxon>
        <taxon>Bacteroidota</taxon>
        <taxon>Chitinophagia</taxon>
        <taxon>Chitinophagales</taxon>
        <taxon>Chitinophagaceae</taxon>
        <taxon>Paraflavisolibacter</taxon>
    </lineage>
</organism>
<dbReference type="GO" id="GO:0006508">
    <property type="term" value="P:proteolysis"/>
    <property type="evidence" value="ECO:0007669"/>
    <property type="project" value="InterPro"/>
</dbReference>
<evidence type="ECO:0000259" key="1">
    <source>
        <dbReference type="PROSITE" id="PS50106"/>
    </source>
</evidence>
<dbReference type="SUPFAM" id="SSF50156">
    <property type="entry name" value="PDZ domain-like"/>
    <property type="match status" value="1"/>
</dbReference>
<reference evidence="2" key="1">
    <citation type="submission" date="2022-09" db="EMBL/GenBank/DDBJ databases">
        <authorList>
            <person name="Yuan C."/>
            <person name="Ke Z."/>
        </authorList>
    </citation>
    <scope>NUCLEOTIDE SEQUENCE</scope>
    <source>
        <strain evidence="2">LB-8</strain>
    </source>
</reference>
<reference evidence="2" key="2">
    <citation type="submission" date="2023-04" db="EMBL/GenBank/DDBJ databases">
        <title>Paracnuella aquatica gen. nov., sp. nov., a member of the family Chitinophagaceae isolated from a hot spring.</title>
        <authorList>
            <person name="Wang C."/>
        </authorList>
    </citation>
    <scope>NUCLEOTIDE SEQUENCE</scope>
    <source>
        <strain evidence="2">LB-8</strain>
    </source>
</reference>
<dbReference type="GO" id="GO:0008236">
    <property type="term" value="F:serine-type peptidase activity"/>
    <property type="evidence" value="ECO:0007669"/>
    <property type="project" value="InterPro"/>
</dbReference>
<dbReference type="PROSITE" id="PS50106">
    <property type="entry name" value="PDZ"/>
    <property type="match status" value="1"/>
</dbReference>
<dbReference type="InterPro" id="IPR005151">
    <property type="entry name" value="Tail-specific_protease"/>
</dbReference>
<evidence type="ECO:0000313" key="3">
    <source>
        <dbReference type="Proteomes" id="UP001155483"/>
    </source>
</evidence>
<dbReference type="InterPro" id="IPR036034">
    <property type="entry name" value="PDZ_sf"/>
</dbReference>
<dbReference type="Gene3D" id="3.90.226.10">
    <property type="entry name" value="2-enoyl-CoA Hydratase, Chain A, domain 1"/>
    <property type="match status" value="1"/>
</dbReference>
<feature type="domain" description="PDZ" evidence="1">
    <location>
        <begin position="84"/>
        <end position="143"/>
    </location>
</feature>
<dbReference type="Gene3D" id="2.30.42.10">
    <property type="match status" value="1"/>
</dbReference>
<dbReference type="GO" id="GO:0007165">
    <property type="term" value="P:signal transduction"/>
    <property type="evidence" value="ECO:0007669"/>
    <property type="project" value="TreeGrafter"/>
</dbReference>
<protein>
    <submittedName>
        <fullName evidence="2">S41 family peptidase</fullName>
    </submittedName>
</protein>
<dbReference type="EMBL" id="JAOTIF010000003">
    <property type="protein sequence ID" value="MCU7548917.1"/>
    <property type="molecule type" value="Genomic_DNA"/>
</dbReference>
<dbReference type="Gene3D" id="3.30.750.170">
    <property type="match status" value="1"/>
</dbReference>
<dbReference type="SUPFAM" id="SSF52096">
    <property type="entry name" value="ClpP/crotonase"/>
    <property type="match status" value="1"/>
</dbReference>
<dbReference type="PANTHER" id="PTHR32060:SF30">
    <property type="entry name" value="CARBOXY-TERMINAL PROCESSING PROTEASE CTPA"/>
    <property type="match status" value="1"/>
</dbReference>
<keyword evidence="3" id="KW-1185">Reference proteome</keyword>
<dbReference type="AlphaFoldDB" id="A0A9X3BH42"/>
<dbReference type="InterPro" id="IPR029045">
    <property type="entry name" value="ClpP/crotonase-like_dom_sf"/>
</dbReference>
<dbReference type="GO" id="GO:0030288">
    <property type="term" value="C:outer membrane-bounded periplasmic space"/>
    <property type="evidence" value="ECO:0007669"/>
    <property type="project" value="TreeGrafter"/>
</dbReference>
<dbReference type="Pfam" id="PF03572">
    <property type="entry name" value="Peptidase_S41"/>
    <property type="match status" value="1"/>
</dbReference>
<dbReference type="Proteomes" id="UP001155483">
    <property type="component" value="Unassembled WGS sequence"/>
</dbReference>
<accession>A0A9X3BH42</accession>
<dbReference type="InterPro" id="IPR001478">
    <property type="entry name" value="PDZ"/>
</dbReference>
<proteinExistence type="predicted"/>
<comment type="caution">
    <text evidence="2">The sequence shown here is derived from an EMBL/GenBank/DDBJ whole genome shotgun (WGS) entry which is preliminary data.</text>
</comment>
<dbReference type="RefSeq" id="WP_279296362.1">
    <property type="nucleotide sequence ID" value="NZ_JAOTIF010000003.1"/>
</dbReference>
<dbReference type="GO" id="GO:0004175">
    <property type="term" value="F:endopeptidase activity"/>
    <property type="evidence" value="ECO:0007669"/>
    <property type="project" value="TreeGrafter"/>
</dbReference>
<evidence type="ECO:0000313" key="2">
    <source>
        <dbReference type="EMBL" id="MCU7548917.1"/>
    </source>
</evidence>
<dbReference type="SMART" id="SM00245">
    <property type="entry name" value="TSPc"/>
    <property type="match status" value="1"/>
</dbReference>